<proteinExistence type="predicted"/>
<accession>A0A3B0JZY3</accession>
<sequence length="103" mass="11968">MDLCRYFWKPTSPDKTNSCTLGIVESFTTHALRFSRGFFCTRNPSKAYKDGKRLGMKGTCKCEPTACKCGRKRQQQQQQQQQQLKLLLSQLRRRDNLSSVILF</sequence>
<dbReference type="Proteomes" id="UP000268350">
    <property type="component" value="Unassembled WGS sequence"/>
</dbReference>
<evidence type="ECO:0000313" key="2">
    <source>
        <dbReference type="Proteomes" id="UP000268350"/>
    </source>
</evidence>
<keyword evidence="2" id="KW-1185">Reference proteome</keyword>
<gene>
    <name evidence="1" type="ORF">DGUA_6G004563</name>
</gene>
<reference evidence="2" key="1">
    <citation type="submission" date="2018-01" db="EMBL/GenBank/DDBJ databases">
        <authorList>
            <person name="Alioto T."/>
            <person name="Alioto T."/>
        </authorList>
    </citation>
    <scope>NUCLEOTIDE SEQUENCE [LARGE SCALE GENOMIC DNA]</scope>
</reference>
<name>A0A3B0JZY3_DROGU</name>
<organism evidence="1 2">
    <name type="scientific">Drosophila guanche</name>
    <name type="common">Fruit fly</name>
    <dbReference type="NCBI Taxonomy" id="7266"/>
    <lineage>
        <taxon>Eukaryota</taxon>
        <taxon>Metazoa</taxon>
        <taxon>Ecdysozoa</taxon>
        <taxon>Arthropoda</taxon>
        <taxon>Hexapoda</taxon>
        <taxon>Insecta</taxon>
        <taxon>Pterygota</taxon>
        <taxon>Neoptera</taxon>
        <taxon>Endopterygota</taxon>
        <taxon>Diptera</taxon>
        <taxon>Brachycera</taxon>
        <taxon>Muscomorpha</taxon>
        <taxon>Ephydroidea</taxon>
        <taxon>Drosophilidae</taxon>
        <taxon>Drosophila</taxon>
        <taxon>Sophophora</taxon>
    </lineage>
</organism>
<dbReference type="AlphaFoldDB" id="A0A3B0JZY3"/>
<evidence type="ECO:0000313" key="1">
    <source>
        <dbReference type="EMBL" id="SPP85972.1"/>
    </source>
</evidence>
<dbReference type="EMBL" id="OUUW01000010">
    <property type="protein sequence ID" value="SPP85972.1"/>
    <property type="molecule type" value="Genomic_DNA"/>
</dbReference>
<protein>
    <submittedName>
        <fullName evidence="1">Uncharacterized protein</fullName>
    </submittedName>
</protein>